<feature type="compositionally biased region" description="Polar residues" evidence="1">
    <location>
        <begin position="160"/>
        <end position="197"/>
    </location>
</feature>
<keyword evidence="2" id="KW-0732">Signal</keyword>
<gene>
    <name evidence="3" type="ORF">BASA50_008138</name>
</gene>
<feature type="compositionally biased region" description="Basic and acidic residues" evidence="1">
    <location>
        <begin position="351"/>
        <end position="360"/>
    </location>
</feature>
<feature type="signal peptide" evidence="2">
    <location>
        <begin position="1"/>
        <end position="18"/>
    </location>
</feature>
<evidence type="ECO:0000256" key="2">
    <source>
        <dbReference type="SAM" id="SignalP"/>
    </source>
</evidence>
<feature type="chain" id="PRO_5046064561" evidence="2">
    <location>
        <begin position="19"/>
        <end position="392"/>
    </location>
</feature>
<evidence type="ECO:0000313" key="3">
    <source>
        <dbReference type="EMBL" id="KAH6592354.1"/>
    </source>
</evidence>
<evidence type="ECO:0000256" key="1">
    <source>
        <dbReference type="SAM" id="MobiDB-lite"/>
    </source>
</evidence>
<dbReference type="Proteomes" id="UP001648503">
    <property type="component" value="Unassembled WGS sequence"/>
</dbReference>
<feature type="compositionally biased region" description="Low complexity" evidence="1">
    <location>
        <begin position="116"/>
        <end position="142"/>
    </location>
</feature>
<organism evidence="3 4">
    <name type="scientific">Batrachochytrium salamandrivorans</name>
    <dbReference type="NCBI Taxonomy" id="1357716"/>
    <lineage>
        <taxon>Eukaryota</taxon>
        <taxon>Fungi</taxon>
        <taxon>Fungi incertae sedis</taxon>
        <taxon>Chytridiomycota</taxon>
        <taxon>Chytridiomycota incertae sedis</taxon>
        <taxon>Chytridiomycetes</taxon>
        <taxon>Rhizophydiales</taxon>
        <taxon>Rhizophydiales incertae sedis</taxon>
        <taxon>Batrachochytrium</taxon>
    </lineage>
</organism>
<feature type="compositionally biased region" description="Basic and acidic residues" evidence="1">
    <location>
        <begin position="60"/>
        <end position="70"/>
    </location>
</feature>
<feature type="compositionally biased region" description="Acidic residues" evidence="1">
    <location>
        <begin position="219"/>
        <end position="230"/>
    </location>
</feature>
<feature type="region of interest" description="Disordered" evidence="1">
    <location>
        <begin position="285"/>
        <end position="328"/>
    </location>
</feature>
<proteinExistence type="predicted"/>
<sequence length="392" mass="42921">MKVAAATILSLIAVSAYASPVAYSASQEVSTDGSTTVSSADVYLEKRGGGIHGYSQGAGRVHDPPFNDGHRRSHVTGGHQQHPQNHNPPRLYGPNQWRHPSSPRRLGPYEELRHNQQQQRQQQQQYQQYLQYLQQQQYQRQYRSNRGPSGSYGNPRHTHQQYQVKQGTSNPSETSQHTQSAGSNVETKSEGGNNASKDGTETEDNVESKSEQQVVGFEDGNDASEGDLETGNDVGSKSEVSKPEGEANTNLEFVFADLEAKVAKIQDKVAGFKAKVTGFKYEYQVAESKDEGSSSEVDPETGNDVGAKPEAQVVESGDNVSEAPPSGLLQRLVGTARSFVCEQSSWTCGQDTKEPSKQSEDEQTTDLDTKEPSKQSEDEYIVGEDGSKVLKY</sequence>
<keyword evidence="4" id="KW-1185">Reference proteome</keyword>
<comment type="caution">
    <text evidence="3">The sequence shown here is derived from an EMBL/GenBank/DDBJ whole genome shotgun (WGS) entry which is preliminary data.</text>
</comment>
<feature type="compositionally biased region" description="Basic and acidic residues" evidence="1">
    <location>
        <begin position="367"/>
        <end position="377"/>
    </location>
</feature>
<feature type="region of interest" description="Disordered" evidence="1">
    <location>
        <begin position="345"/>
        <end position="392"/>
    </location>
</feature>
<feature type="region of interest" description="Disordered" evidence="1">
    <location>
        <begin position="51"/>
        <end position="248"/>
    </location>
</feature>
<dbReference type="EMBL" id="JAFCIX010000380">
    <property type="protein sequence ID" value="KAH6592354.1"/>
    <property type="molecule type" value="Genomic_DNA"/>
</dbReference>
<feature type="compositionally biased region" description="Polar residues" evidence="1">
    <location>
        <begin position="78"/>
        <end position="87"/>
    </location>
</feature>
<evidence type="ECO:0000313" key="4">
    <source>
        <dbReference type="Proteomes" id="UP001648503"/>
    </source>
</evidence>
<protein>
    <submittedName>
        <fullName evidence="3">Uncharacterized protein</fullName>
    </submittedName>
</protein>
<name>A0ABQ8F519_9FUNG</name>
<reference evidence="3 4" key="1">
    <citation type="submission" date="2021-02" db="EMBL/GenBank/DDBJ databases">
        <title>Variation within the Batrachochytrium salamandrivorans European outbreak.</title>
        <authorList>
            <person name="Kelly M."/>
            <person name="Pasmans F."/>
            <person name="Shea T.P."/>
            <person name="Munoz J.F."/>
            <person name="Carranza S."/>
            <person name="Cuomo C.A."/>
            <person name="Martel A."/>
        </authorList>
    </citation>
    <scope>NUCLEOTIDE SEQUENCE [LARGE SCALE GENOMIC DNA]</scope>
    <source>
        <strain evidence="3 4">AMFP18/2</strain>
    </source>
</reference>
<accession>A0ABQ8F519</accession>